<evidence type="ECO:0000313" key="6">
    <source>
        <dbReference type="EMBL" id="KMW16625.1"/>
    </source>
</evidence>
<dbReference type="Gene3D" id="3.20.20.70">
    <property type="entry name" value="Aldolase class I"/>
    <property type="match status" value="1"/>
</dbReference>
<dbReference type="GO" id="GO:0009423">
    <property type="term" value="P:chorismate biosynthetic process"/>
    <property type="evidence" value="ECO:0007669"/>
    <property type="project" value="UniProtKB-UniRule"/>
</dbReference>
<accession>A0A0J9ELV7</accession>
<evidence type="ECO:0000256" key="3">
    <source>
        <dbReference type="ARBA" id="ARBA00023239"/>
    </source>
</evidence>
<evidence type="ECO:0000256" key="1">
    <source>
        <dbReference type="ARBA" id="ARBA00001864"/>
    </source>
</evidence>
<proteinExistence type="inferred from homology"/>
<dbReference type="Pfam" id="PF01487">
    <property type="entry name" value="DHquinase_I"/>
    <property type="match status" value="1"/>
</dbReference>
<comment type="catalytic activity">
    <reaction evidence="1 5">
        <text>3-dehydroquinate = 3-dehydroshikimate + H2O</text>
        <dbReference type="Rhea" id="RHEA:21096"/>
        <dbReference type="ChEBI" id="CHEBI:15377"/>
        <dbReference type="ChEBI" id="CHEBI:16630"/>
        <dbReference type="ChEBI" id="CHEBI:32364"/>
        <dbReference type="EC" id="4.2.1.10"/>
    </reaction>
</comment>
<dbReference type="InterPro" id="IPR050146">
    <property type="entry name" value="Type-I_3-dehydroquinase"/>
</dbReference>
<dbReference type="NCBIfam" id="TIGR01093">
    <property type="entry name" value="aroD"/>
    <property type="match status" value="1"/>
</dbReference>
<dbReference type="RefSeq" id="WP_048930612.1">
    <property type="nucleotide sequence ID" value="NZ_KQ235881.1"/>
</dbReference>
<comment type="caution">
    <text evidence="6">The sequence shown here is derived from an EMBL/GenBank/DDBJ whole genome shotgun (WGS) entry which is preliminary data.</text>
</comment>
<feature type="binding site" evidence="5">
    <location>
        <position position="82"/>
    </location>
    <ligand>
        <name>3-dehydroquinate</name>
        <dbReference type="ChEBI" id="CHEBI:32364"/>
    </ligand>
</feature>
<feature type="active site" description="Proton donor/acceptor" evidence="5">
    <location>
        <position position="143"/>
    </location>
</feature>
<sequence length="254" mass="27295">MNTLKVKNIVFGEGIPKICAPLVATGYEVLIKEAARFPSLPIDVAEWRADWYEGILSPDTSLEPLPGLTDALKGIPLLFTFRTHKEGGNLPASADAYCELLRRAIGSGFIDIVDVELFTGDGIVRELTDLAHRNGIRVILSSHDFSATPDKEEILNRLKHMEALGADIAKIAVMPNSPADVLTLLSATEQAFRTLSCPVISMSMKGTGLVSRLSGEIFGSCLTFGSVGDASAPGQIDVTELKMILETMHRGLTG</sequence>
<feature type="binding site" evidence="5">
    <location>
        <position position="212"/>
    </location>
    <ligand>
        <name>3-dehydroquinate</name>
        <dbReference type="ChEBI" id="CHEBI:32364"/>
    </ligand>
</feature>
<feature type="active site" description="Schiff-base intermediate with substrate" evidence="5">
    <location>
        <position position="170"/>
    </location>
</feature>
<name>A0A0J9ELV7_9FIRM</name>
<dbReference type="PATRIC" id="fig|742734.4.peg.4420"/>
<dbReference type="InterPro" id="IPR001381">
    <property type="entry name" value="DHquinase_I"/>
</dbReference>
<evidence type="ECO:0000256" key="2">
    <source>
        <dbReference type="ARBA" id="ARBA00023141"/>
    </source>
</evidence>
<dbReference type="Proteomes" id="UP000037392">
    <property type="component" value="Unassembled WGS sequence"/>
</dbReference>
<feature type="binding site" evidence="5">
    <location>
        <position position="231"/>
    </location>
    <ligand>
        <name>3-dehydroquinate</name>
        <dbReference type="ChEBI" id="CHEBI:32364"/>
    </ligand>
</feature>
<dbReference type="GO" id="GO:0046279">
    <property type="term" value="P:3,4-dihydroxybenzoate biosynthetic process"/>
    <property type="evidence" value="ECO:0007669"/>
    <property type="project" value="UniProtKB-ARBA"/>
</dbReference>
<dbReference type="HAMAP" id="MF_00214">
    <property type="entry name" value="AroD"/>
    <property type="match status" value="1"/>
</dbReference>
<evidence type="ECO:0000256" key="4">
    <source>
        <dbReference type="ARBA" id="ARBA00023270"/>
    </source>
</evidence>
<gene>
    <name evidence="5" type="primary">aroD</name>
    <name evidence="6" type="ORF">HMPREF9470_04125</name>
</gene>
<keyword evidence="3 5" id="KW-0456">Lyase</keyword>
<protein>
    <recommendedName>
        <fullName evidence="5">3-dehydroquinate dehydratase</fullName>
        <shortName evidence="5">3-dehydroquinase</shortName>
        <ecNumber evidence="5">4.2.1.10</ecNumber>
    </recommendedName>
    <alternativeName>
        <fullName evidence="5">Type I DHQase</fullName>
    </alternativeName>
    <alternativeName>
        <fullName evidence="5">Type I dehydroquinase</fullName>
        <shortName evidence="5">DHQ1</shortName>
    </alternativeName>
</protein>
<dbReference type="GO" id="GO:0003855">
    <property type="term" value="F:3-dehydroquinate dehydratase activity"/>
    <property type="evidence" value="ECO:0007669"/>
    <property type="project" value="UniProtKB-UniRule"/>
</dbReference>
<dbReference type="EMBL" id="ADLK01000029">
    <property type="protein sequence ID" value="KMW16625.1"/>
    <property type="molecule type" value="Genomic_DNA"/>
</dbReference>
<dbReference type="CDD" id="cd00502">
    <property type="entry name" value="DHQase_I"/>
    <property type="match status" value="1"/>
</dbReference>
<comment type="subunit">
    <text evidence="5">Homodimer.</text>
</comment>
<dbReference type="OrthoDB" id="9813659at2"/>
<dbReference type="EC" id="4.2.1.10" evidence="5"/>
<dbReference type="GO" id="GO:0008652">
    <property type="term" value="P:amino acid biosynthetic process"/>
    <property type="evidence" value="ECO:0007669"/>
    <property type="project" value="UniProtKB-KW"/>
</dbReference>
<feature type="binding site" evidence="5">
    <location>
        <position position="235"/>
    </location>
    <ligand>
        <name>3-dehydroquinate</name>
        <dbReference type="ChEBI" id="CHEBI:32364"/>
    </ligand>
</feature>
<reference evidence="6 7" key="1">
    <citation type="submission" date="2011-04" db="EMBL/GenBank/DDBJ databases">
        <title>The Genome Sequence of Clostridium citroniae WAL-19142.</title>
        <authorList>
            <consortium name="The Broad Institute Genome Sequencing Platform"/>
            <person name="Earl A."/>
            <person name="Ward D."/>
            <person name="Feldgarden M."/>
            <person name="Gevers D."/>
            <person name="Warren Y.A."/>
            <person name="Tyrrell K.L."/>
            <person name="Citron D.M."/>
            <person name="Goldstein E.J."/>
            <person name="Daigneault M."/>
            <person name="Allen-Vercoe E."/>
            <person name="Young S.K."/>
            <person name="Zeng Q."/>
            <person name="Gargeya S."/>
            <person name="Fitzgerald M."/>
            <person name="Haas B."/>
            <person name="Abouelleil A."/>
            <person name="Alvarado L."/>
            <person name="Arachchi H.M."/>
            <person name="Berlin A."/>
            <person name="Brown A."/>
            <person name="Chapman S.B."/>
            <person name="Chen Z."/>
            <person name="Dunbar C."/>
            <person name="Freedman E."/>
            <person name="Gearin G."/>
            <person name="Gellesch M."/>
            <person name="Goldberg J."/>
            <person name="Griggs A."/>
            <person name="Gujja S."/>
            <person name="Heilman E.R."/>
            <person name="Heiman D."/>
            <person name="Howarth C."/>
            <person name="Larson L."/>
            <person name="Lui A."/>
            <person name="MacDonald P.J."/>
            <person name="Mehta T."/>
            <person name="Montmayeur A."/>
            <person name="Murphy C."/>
            <person name="Neiman D."/>
            <person name="Pearson M."/>
            <person name="Priest M."/>
            <person name="Roberts A."/>
            <person name="Saif S."/>
            <person name="Shea T."/>
            <person name="Shenoy N."/>
            <person name="Sisk P."/>
            <person name="Stolte C."/>
            <person name="Sykes S."/>
            <person name="White J."/>
            <person name="Yandava C."/>
            <person name="Wortman J."/>
            <person name="Nusbaum C."/>
            <person name="Birren B."/>
        </authorList>
    </citation>
    <scope>NUCLEOTIDE SEQUENCE [LARGE SCALE GENOMIC DNA]</scope>
    <source>
        <strain evidence="6 7">WAL-19142</strain>
    </source>
</reference>
<keyword evidence="2 5" id="KW-0057">Aromatic amino acid biosynthesis</keyword>
<dbReference type="SUPFAM" id="SSF51569">
    <property type="entry name" value="Aldolase"/>
    <property type="match status" value="1"/>
</dbReference>
<dbReference type="PANTHER" id="PTHR43699:SF1">
    <property type="entry name" value="3-DEHYDROQUINATE DEHYDRATASE"/>
    <property type="match status" value="1"/>
</dbReference>
<dbReference type="InterPro" id="IPR013785">
    <property type="entry name" value="Aldolase_TIM"/>
</dbReference>
<comment type="pathway">
    <text evidence="5">Metabolic intermediate biosynthesis; chorismate biosynthesis; chorismate from D-erythrose 4-phosphate and phosphoenolpyruvate: step 3/7.</text>
</comment>
<evidence type="ECO:0000313" key="7">
    <source>
        <dbReference type="Proteomes" id="UP000037392"/>
    </source>
</evidence>
<comment type="similarity">
    <text evidence="5">Belongs to the type-I 3-dehydroquinase family.</text>
</comment>
<dbReference type="AlphaFoldDB" id="A0A0J9ELV7"/>
<dbReference type="PANTHER" id="PTHR43699">
    <property type="entry name" value="3-DEHYDROQUINATE DEHYDRATASE"/>
    <property type="match status" value="1"/>
</dbReference>
<feature type="binding site" evidence="5">
    <location>
        <begin position="46"/>
        <end position="48"/>
    </location>
    <ligand>
        <name>3-dehydroquinate</name>
        <dbReference type="ChEBI" id="CHEBI:32364"/>
    </ligand>
</feature>
<dbReference type="GO" id="GO:0009073">
    <property type="term" value="P:aromatic amino acid family biosynthetic process"/>
    <property type="evidence" value="ECO:0007669"/>
    <property type="project" value="UniProtKB-KW"/>
</dbReference>
<keyword evidence="5" id="KW-0028">Amino-acid biosynthesis</keyword>
<dbReference type="UniPathway" id="UPA00053">
    <property type="reaction ID" value="UER00086"/>
</dbReference>
<organism evidence="6 7">
    <name type="scientific">[Clostridium] citroniae WAL-19142</name>
    <dbReference type="NCBI Taxonomy" id="742734"/>
    <lineage>
        <taxon>Bacteria</taxon>
        <taxon>Bacillati</taxon>
        <taxon>Bacillota</taxon>
        <taxon>Clostridia</taxon>
        <taxon>Lachnospirales</taxon>
        <taxon>Lachnospiraceae</taxon>
        <taxon>Enterocloster</taxon>
    </lineage>
</organism>
<evidence type="ECO:0000256" key="5">
    <source>
        <dbReference type="HAMAP-Rule" id="MF_00214"/>
    </source>
</evidence>
<keyword evidence="4 5" id="KW-0704">Schiff base</keyword>
<comment type="function">
    <text evidence="5">Involved in the third step of the chorismate pathway, which leads to the biosynthesis of aromatic amino acids. Catalyzes the cis-dehydration of 3-dehydroquinate (DHQ) and introduces the first double bond of the aromatic ring to yield 3-dehydroshikimate.</text>
</comment>
<comment type="caution">
    <text evidence="5">Lacks conserved residue(s) required for the propagation of feature annotation.</text>
</comment>
<dbReference type="FunFam" id="3.20.20.70:FF:000047">
    <property type="entry name" value="3-dehydroquinate dehydratase"/>
    <property type="match status" value="1"/>
</dbReference>
<dbReference type="GeneID" id="93161511"/>